<dbReference type="Proteomes" id="UP001566132">
    <property type="component" value="Unassembled WGS sequence"/>
</dbReference>
<dbReference type="AlphaFoldDB" id="A0ABD1EN99"/>
<feature type="compositionally biased region" description="Low complexity" evidence="1">
    <location>
        <begin position="168"/>
        <end position="182"/>
    </location>
</feature>
<gene>
    <name evidence="4" type="ORF">ABEB36_008842</name>
</gene>
<evidence type="ECO:0000313" key="5">
    <source>
        <dbReference type="Proteomes" id="UP001566132"/>
    </source>
</evidence>
<feature type="region of interest" description="Disordered" evidence="1">
    <location>
        <begin position="161"/>
        <end position="187"/>
    </location>
</feature>
<reference evidence="4 5" key="1">
    <citation type="submission" date="2024-05" db="EMBL/GenBank/DDBJ databases">
        <title>Genetic variation in Jamaican populations of the coffee berry borer (Hypothenemus hampei).</title>
        <authorList>
            <person name="Errbii M."/>
            <person name="Myrie A."/>
        </authorList>
    </citation>
    <scope>NUCLEOTIDE SEQUENCE [LARGE SCALE GENOMIC DNA]</scope>
    <source>
        <strain evidence="4">JA-Hopewell-2020-01-JO</strain>
        <tissue evidence="4">Whole body</tissue>
    </source>
</reference>
<keyword evidence="2" id="KW-0472">Membrane</keyword>
<keyword evidence="2" id="KW-1133">Transmembrane helix</keyword>
<organism evidence="4 5">
    <name type="scientific">Hypothenemus hampei</name>
    <name type="common">Coffee berry borer</name>
    <dbReference type="NCBI Taxonomy" id="57062"/>
    <lineage>
        <taxon>Eukaryota</taxon>
        <taxon>Metazoa</taxon>
        <taxon>Ecdysozoa</taxon>
        <taxon>Arthropoda</taxon>
        <taxon>Hexapoda</taxon>
        <taxon>Insecta</taxon>
        <taxon>Pterygota</taxon>
        <taxon>Neoptera</taxon>
        <taxon>Endopterygota</taxon>
        <taxon>Coleoptera</taxon>
        <taxon>Polyphaga</taxon>
        <taxon>Cucujiformia</taxon>
        <taxon>Curculionidae</taxon>
        <taxon>Scolytinae</taxon>
        <taxon>Hypothenemus</taxon>
    </lineage>
</organism>
<keyword evidence="5" id="KW-1185">Reference proteome</keyword>
<feature type="chain" id="PRO_5044848450" evidence="3">
    <location>
        <begin position="21"/>
        <end position="551"/>
    </location>
</feature>
<name>A0ABD1EN99_HYPHA</name>
<evidence type="ECO:0000256" key="1">
    <source>
        <dbReference type="SAM" id="MobiDB-lite"/>
    </source>
</evidence>
<protein>
    <submittedName>
        <fullName evidence="4">Uncharacterized protein</fullName>
    </submittedName>
</protein>
<comment type="caution">
    <text evidence="4">The sequence shown here is derived from an EMBL/GenBank/DDBJ whole genome shotgun (WGS) entry which is preliminary data.</text>
</comment>
<dbReference type="EMBL" id="JBDJPC010000006">
    <property type="protein sequence ID" value="KAL1497966.1"/>
    <property type="molecule type" value="Genomic_DNA"/>
</dbReference>
<keyword evidence="2" id="KW-0812">Transmembrane</keyword>
<sequence length="551" mass="60124">MANVFLQCLVALCLPVLVLSQLQCHRCFGKGYCNNGTDPEFIADTRQAICNVPIDFSDTGNPALIQIQDAINGILLEANNSTTLQTVTEGQCLTATIHERWEPYTLRTCVIRTIPTGSNVTLCEQLEELLRPLNWYDDVFTCRSCNDGHRCNDHTLNIEDGIHETPDDSSPSTTTTTTTTTPSPTPGPITQLACHRCFGKDCNNGTDPGFIADNRQAVCNIPSQFVDTGNPMLNQIQETINGMVLKTNDVSPFGTFIEGQCLTATIHEPFYTHTLRTCVLRTVPVDSNVILCAQIDAILRPANWYDGVFTCRSCNHSHFCNNHTLSITDGIEEIPTPPTTTIGPTPNPNVQLQCHRCFGKGYCNNGTDPEFIADTRQAVCNIPGLFIDAGNDAMNHLQETISGIILNATTNNTLGTVVEGNCLTATIYEPMDTYTLRTCVLRSIPVGSDVTLCEQIEDVLRTYNLYGGILACRSCNNHRCNDHTLSIGDGIRETPPITNATTVTSPILEVNTTVITTEQLVPSPEFPSAAFSISSSLIVVLISFGSLYSVK</sequence>
<feature type="transmembrane region" description="Helical" evidence="2">
    <location>
        <begin position="529"/>
        <end position="550"/>
    </location>
</feature>
<evidence type="ECO:0000256" key="3">
    <source>
        <dbReference type="SAM" id="SignalP"/>
    </source>
</evidence>
<proteinExistence type="predicted"/>
<feature type="signal peptide" evidence="3">
    <location>
        <begin position="1"/>
        <end position="20"/>
    </location>
</feature>
<evidence type="ECO:0000313" key="4">
    <source>
        <dbReference type="EMBL" id="KAL1497966.1"/>
    </source>
</evidence>
<keyword evidence="3" id="KW-0732">Signal</keyword>
<accession>A0ABD1EN99</accession>
<evidence type="ECO:0000256" key="2">
    <source>
        <dbReference type="SAM" id="Phobius"/>
    </source>
</evidence>